<evidence type="ECO:0000256" key="1">
    <source>
        <dbReference type="SAM" id="Phobius"/>
    </source>
</evidence>
<keyword evidence="1" id="KW-0812">Transmembrane</keyword>
<dbReference type="NCBIfam" id="TIGR04383">
    <property type="entry name" value="acidic_w_LPXTA"/>
    <property type="match status" value="1"/>
</dbReference>
<dbReference type="InterPro" id="IPR030832">
    <property type="entry name" value="Acidic_LPXTA"/>
</dbReference>
<dbReference type="Proteomes" id="UP000001401">
    <property type="component" value="Chromosome"/>
</dbReference>
<name>E6TZ72_EVAC2</name>
<organism evidence="3 4">
    <name type="scientific">Evansella cellulosilytica (strain ATCC 21833 / DSM 2522 / FERM P-1141 / JCM 9156 / N-4)</name>
    <name type="common">Bacillus cellulosilyticus</name>
    <dbReference type="NCBI Taxonomy" id="649639"/>
    <lineage>
        <taxon>Bacteria</taxon>
        <taxon>Bacillati</taxon>
        <taxon>Bacillota</taxon>
        <taxon>Bacilli</taxon>
        <taxon>Bacillales</taxon>
        <taxon>Bacillaceae</taxon>
        <taxon>Evansella</taxon>
    </lineage>
</organism>
<dbReference type="KEGG" id="bco:Bcell_0652"/>
<feature type="chain" id="PRO_5003211982" evidence="2">
    <location>
        <begin position="25"/>
        <end position="322"/>
    </location>
</feature>
<feature type="transmembrane region" description="Helical" evidence="1">
    <location>
        <begin position="299"/>
        <end position="316"/>
    </location>
</feature>
<proteinExistence type="predicted"/>
<dbReference type="EMBL" id="CP002394">
    <property type="protein sequence ID" value="ADU28934.1"/>
    <property type="molecule type" value="Genomic_DNA"/>
</dbReference>
<keyword evidence="4" id="KW-1185">Reference proteome</keyword>
<feature type="signal peptide" evidence="2">
    <location>
        <begin position="1"/>
        <end position="24"/>
    </location>
</feature>
<accession>E6TZ72</accession>
<sequence>MKKLVTFVMLAILAFTLVPQVTSAAVSNEELDSYLVELNWEKGELEEYLASFWLELSDFDDIEELKDFLGPVITDEFVNKMLVDYDITLTELEAILAEYGVSLDELKFTFDLEFYLEDYFYGDDWLSDYVFEFFQSIGIDEDEFFRLLEHLEYVYHHNPNLENELEALLVRILALGDFESASELSAEDVAELLYIGEELARILEINTEFFLVKKDEKQSISLSSLFALTSTNGYDLLIELYNYDDEFLADILLTADLFGSELIKDTGKTIVEASKEVSENDVVKTEKGGKLPNTATHSLLNILLGFFASGAGLYFFRKVKVL</sequence>
<dbReference type="HOGENOM" id="CLU_047973_0_0_9"/>
<keyword evidence="1" id="KW-1133">Transmembrane helix</keyword>
<keyword evidence="1" id="KW-0472">Membrane</keyword>
<protein>
    <submittedName>
        <fullName evidence="3">LPXTG-motif cell wall anchor domain protein</fullName>
    </submittedName>
</protein>
<evidence type="ECO:0000313" key="4">
    <source>
        <dbReference type="Proteomes" id="UP000001401"/>
    </source>
</evidence>
<evidence type="ECO:0000256" key="2">
    <source>
        <dbReference type="SAM" id="SignalP"/>
    </source>
</evidence>
<gene>
    <name evidence="3" type="ordered locus">Bcell_0652</name>
</gene>
<dbReference type="eggNOG" id="COG0402">
    <property type="taxonomic scope" value="Bacteria"/>
</dbReference>
<reference evidence="3" key="1">
    <citation type="submission" date="2010-12" db="EMBL/GenBank/DDBJ databases">
        <title>Complete sequence of Bacillus cellulosilyticus DSM 2522.</title>
        <authorList>
            <consortium name="US DOE Joint Genome Institute"/>
            <person name="Lucas S."/>
            <person name="Copeland A."/>
            <person name="Lapidus A."/>
            <person name="Cheng J.-F."/>
            <person name="Bruce D."/>
            <person name="Goodwin L."/>
            <person name="Pitluck S."/>
            <person name="Chertkov O."/>
            <person name="Detter J.C."/>
            <person name="Han C."/>
            <person name="Tapia R."/>
            <person name="Land M."/>
            <person name="Hauser L."/>
            <person name="Jeffries C."/>
            <person name="Kyrpides N."/>
            <person name="Ivanova N."/>
            <person name="Mikhailova N."/>
            <person name="Brumm P."/>
            <person name="Mead D."/>
            <person name="Woyke T."/>
        </authorList>
    </citation>
    <scope>NUCLEOTIDE SEQUENCE [LARGE SCALE GENOMIC DNA]</scope>
    <source>
        <strain evidence="3">DSM 2522</strain>
    </source>
</reference>
<evidence type="ECO:0000313" key="3">
    <source>
        <dbReference type="EMBL" id="ADU28934.1"/>
    </source>
</evidence>
<keyword evidence="2" id="KW-0732">Signal</keyword>
<dbReference type="AlphaFoldDB" id="E6TZ72"/>
<dbReference type="RefSeq" id="WP_013487275.1">
    <property type="nucleotide sequence ID" value="NC_014829.1"/>
</dbReference>
<dbReference type="NCBIfam" id="TIGR01167">
    <property type="entry name" value="LPXTG_anchor"/>
    <property type="match status" value="1"/>
</dbReference>
<dbReference type="STRING" id="649639.Bcell_0652"/>
<dbReference type="OrthoDB" id="2718583at2"/>